<evidence type="ECO:0000256" key="1">
    <source>
        <dbReference type="ARBA" id="ARBA00022527"/>
    </source>
</evidence>
<dbReference type="PROSITE" id="PS00108">
    <property type="entry name" value="PROTEIN_KINASE_ST"/>
    <property type="match status" value="1"/>
</dbReference>
<dbReference type="PANTHER" id="PTHR24346">
    <property type="entry name" value="MAP/MICROTUBULE AFFINITY-REGULATING KINASE"/>
    <property type="match status" value="1"/>
</dbReference>
<dbReference type="InterPro" id="IPR011009">
    <property type="entry name" value="Kinase-like_dom_sf"/>
</dbReference>
<dbReference type="InterPro" id="IPR000719">
    <property type="entry name" value="Prot_kinase_dom"/>
</dbReference>
<name>A0ABR2H4E2_9EUKA</name>
<evidence type="ECO:0000256" key="3">
    <source>
        <dbReference type="ARBA" id="ARBA00022741"/>
    </source>
</evidence>
<keyword evidence="1" id="KW-0723">Serine/threonine-protein kinase</keyword>
<gene>
    <name evidence="7" type="ORF">M9Y10_027925</name>
</gene>
<comment type="caution">
    <text evidence="7">The sequence shown here is derived from an EMBL/GenBank/DDBJ whole genome shotgun (WGS) entry which is preliminary data.</text>
</comment>
<dbReference type="PROSITE" id="PS50011">
    <property type="entry name" value="PROTEIN_KINASE_DOM"/>
    <property type="match status" value="1"/>
</dbReference>
<feature type="domain" description="Protein kinase" evidence="6">
    <location>
        <begin position="21"/>
        <end position="277"/>
    </location>
</feature>
<proteinExistence type="predicted"/>
<accession>A0ABR2H4E2</accession>
<dbReference type="PANTHER" id="PTHR24346:SF82">
    <property type="entry name" value="KP78A-RELATED"/>
    <property type="match status" value="1"/>
</dbReference>
<keyword evidence="5" id="KW-0067">ATP-binding</keyword>
<keyword evidence="8" id="KW-1185">Reference proteome</keyword>
<dbReference type="SMART" id="SM00220">
    <property type="entry name" value="S_TKc"/>
    <property type="match status" value="1"/>
</dbReference>
<evidence type="ECO:0000256" key="5">
    <source>
        <dbReference type="ARBA" id="ARBA00022840"/>
    </source>
</evidence>
<keyword evidence="3" id="KW-0547">Nucleotide-binding</keyword>
<dbReference type="InterPro" id="IPR008271">
    <property type="entry name" value="Ser/Thr_kinase_AS"/>
</dbReference>
<sequence>MIGAKTQDGFPINIPSSFNGYNIIKYLGCGSTCSVFLVEKDNSNEQFSAKIVSKVDIRNRNMENAIINEVSILRRINHPNIIKLENFFDIKNQNDEEYYVIITEYCANGDLLSYAMNHGFQNENEKKKIILDFLRAVEYLHKNGISHGDIKTENILLDSNNIPKLCDFGFCRSSQFAGDESKNGSLYYAAPELFMKGQFDTLKSDIYAIGITLYSLSELQFPFINGNHDFIVQQILNGCFSVRVGMDYRLLKLFYKCIAMNPQCRPTIEEILRDEYFIDDFQYQNINGYFVSNIPYFSIQNKFTDAGVMYYGY</sequence>
<evidence type="ECO:0000313" key="7">
    <source>
        <dbReference type="EMBL" id="KAK8841084.1"/>
    </source>
</evidence>
<dbReference type="Proteomes" id="UP001470230">
    <property type="component" value="Unassembled WGS sequence"/>
</dbReference>
<evidence type="ECO:0000256" key="2">
    <source>
        <dbReference type="ARBA" id="ARBA00022679"/>
    </source>
</evidence>
<dbReference type="Pfam" id="PF00069">
    <property type="entry name" value="Pkinase"/>
    <property type="match status" value="1"/>
</dbReference>
<reference evidence="7 8" key="1">
    <citation type="submission" date="2024-04" db="EMBL/GenBank/DDBJ databases">
        <title>Tritrichomonas musculus Genome.</title>
        <authorList>
            <person name="Alves-Ferreira E."/>
            <person name="Grigg M."/>
            <person name="Lorenzi H."/>
            <person name="Galac M."/>
        </authorList>
    </citation>
    <scope>NUCLEOTIDE SEQUENCE [LARGE SCALE GENOMIC DNA]</scope>
    <source>
        <strain evidence="7 8">EAF2021</strain>
    </source>
</reference>
<evidence type="ECO:0000259" key="6">
    <source>
        <dbReference type="PROSITE" id="PS50011"/>
    </source>
</evidence>
<evidence type="ECO:0000256" key="4">
    <source>
        <dbReference type="ARBA" id="ARBA00022777"/>
    </source>
</evidence>
<dbReference type="Gene3D" id="1.10.510.10">
    <property type="entry name" value="Transferase(Phosphotransferase) domain 1"/>
    <property type="match status" value="1"/>
</dbReference>
<protein>
    <recommendedName>
        <fullName evidence="6">Protein kinase domain-containing protein</fullName>
    </recommendedName>
</protein>
<evidence type="ECO:0000313" key="8">
    <source>
        <dbReference type="Proteomes" id="UP001470230"/>
    </source>
</evidence>
<organism evidence="7 8">
    <name type="scientific">Tritrichomonas musculus</name>
    <dbReference type="NCBI Taxonomy" id="1915356"/>
    <lineage>
        <taxon>Eukaryota</taxon>
        <taxon>Metamonada</taxon>
        <taxon>Parabasalia</taxon>
        <taxon>Tritrichomonadida</taxon>
        <taxon>Tritrichomonadidae</taxon>
        <taxon>Tritrichomonas</taxon>
    </lineage>
</organism>
<keyword evidence="2" id="KW-0808">Transferase</keyword>
<dbReference type="EMBL" id="JAPFFF010000043">
    <property type="protein sequence ID" value="KAK8841084.1"/>
    <property type="molecule type" value="Genomic_DNA"/>
</dbReference>
<keyword evidence="4" id="KW-0418">Kinase</keyword>
<dbReference type="SUPFAM" id="SSF56112">
    <property type="entry name" value="Protein kinase-like (PK-like)"/>
    <property type="match status" value="1"/>
</dbReference>